<dbReference type="EMBL" id="JBHRTL010000001">
    <property type="protein sequence ID" value="MFC3153867.1"/>
    <property type="molecule type" value="Genomic_DNA"/>
</dbReference>
<organism evidence="2 3">
    <name type="scientific">Gilvimarinus japonicus</name>
    <dbReference type="NCBI Taxonomy" id="1796469"/>
    <lineage>
        <taxon>Bacteria</taxon>
        <taxon>Pseudomonadati</taxon>
        <taxon>Pseudomonadota</taxon>
        <taxon>Gammaproteobacteria</taxon>
        <taxon>Cellvibrionales</taxon>
        <taxon>Cellvibrionaceae</taxon>
        <taxon>Gilvimarinus</taxon>
    </lineage>
</organism>
<dbReference type="InterPro" id="IPR007048">
    <property type="entry name" value="IraD/Gp25-like"/>
</dbReference>
<evidence type="ECO:0000313" key="3">
    <source>
        <dbReference type="Proteomes" id="UP001595548"/>
    </source>
</evidence>
<evidence type="ECO:0000313" key="2">
    <source>
        <dbReference type="EMBL" id="MFC3153867.1"/>
    </source>
</evidence>
<dbReference type="NCBIfam" id="TIGR03357">
    <property type="entry name" value="VI_zyme"/>
    <property type="match status" value="1"/>
</dbReference>
<gene>
    <name evidence="2" type="primary">tssE</name>
    <name evidence="2" type="ORF">ACFOEB_01505</name>
</gene>
<dbReference type="Proteomes" id="UP001595548">
    <property type="component" value="Unassembled WGS sequence"/>
</dbReference>
<dbReference type="RefSeq" id="WP_339616367.1">
    <property type="nucleotide sequence ID" value="NZ_AP031500.1"/>
</dbReference>
<reference evidence="3" key="1">
    <citation type="journal article" date="2019" name="Int. J. Syst. Evol. Microbiol.">
        <title>The Global Catalogue of Microorganisms (GCM) 10K type strain sequencing project: providing services to taxonomists for standard genome sequencing and annotation.</title>
        <authorList>
            <consortium name="The Broad Institute Genomics Platform"/>
            <consortium name="The Broad Institute Genome Sequencing Center for Infectious Disease"/>
            <person name="Wu L."/>
            <person name="Ma J."/>
        </authorList>
    </citation>
    <scope>NUCLEOTIDE SEQUENCE [LARGE SCALE GENOMIC DNA]</scope>
    <source>
        <strain evidence="3">KCTC 52141</strain>
    </source>
</reference>
<dbReference type="PANTHER" id="PTHR38595">
    <property type="entry name" value="CYTOPLASMIC PROTEIN-RELATED"/>
    <property type="match status" value="1"/>
</dbReference>
<name>A0ABV7HRA2_9GAMM</name>
<dbReference type="InterPro" id="IPR053176">
    <property type="entry name" value="T6SS_TssE1-like"/>
</dbReference>
<dbReference type="Pfam" id="PF04965">
    <property type="entry name" value="GPW_gp25"/>
    <property type="match status" value="1"/>
</dbReference>
<dbReference type="InterPro" id="IPR017737">
    <property type="entry name" value="TssE1-like"/>
</dbReference>
<protein>
    <submittedName>
        <fullName evidence="2">Type VI secretion system baseplate subunit TssE</fullName>
    </submittedName>
</protein>
<keyword evidence="3" id="KW-1185">Reference proteome</keyword>
<dbReference type="PANTHER" id="PTHR38595:SF1">
    <property type="entry name" value="TYPE VI SECRETION SYSTEM COMPONENT TSSE1"/>
    <property type="match status" value="1"/>
</dbReference>
<sequence>MQVNDTPRENRLIPALLDRLTDHKPQEKTEAVNTRMMDKGTYRASVLRDITWLLNTINAESHIDFSEHPRAQASVLNFGVLALSGQQLVDDDRAMIKRAITKALLAYEPRILPDSLAVKVMPMDDTYAANNQVALEIKGQLWSEPYPLDFLLRTHIDLENGQVQLSDAYGVYS</sequence>
<accession>A0ABV7HRA2</accession>
<evidence type="ECO:0000259" key="1">
    <source>
        <dbReference type="Pfam" id="PF04965"/>
    </source>
</evidence>
<comment type="caution">
    <text evidence="2">The sequence shown here is derived from an EMBL/GenBank/DDBJ whole genome shotgun (WGS) entry which is preliminary data.</text>
</comment>
<feature type="domain" description="IraD/Gp25-like" evidence="1">
    <location>
        <begin position="42"/>
        <end position="145"/>
    </location>
</feature>
<proteinExistence type="predicted"/>
<dbReference type="SUPFAM" id="SSF160719">
    <property type="entry name" value="gpW/gp25-like"/>
    <property type="match status" value="1"/>
</dbReference>